<proteinExistence type="predicted"/>
<protein>
    <submittedName>
        <fullName evidence="2">Tetratricopeptide repeat protein</fullName>
    </submittedName>
</protein>
<gene>
    <name evidence="2" type="ORF">ACFSNB_00185</name>
</gene>
<dbReference type="SMART" id="SM00671">
    <property type="entry name" value="SEL1"/>
    <property type="match status" value="5"/>
</dbReference>
<evidence type="ECO:0000313" key="2">
    <source>
        <dbReference type="EMBL" id="MFD2232214.1"/>
    </source>
</evidence>
<accession>A0ABW5C4S5</accession>
<dbReference type="Gene3D" id="1.25.40.10">
    <property type="entry name" value="Tetratricopeptide repeat domain"/>
    <property type="match status" value="2"/>
</dbReference>
<dbReference type="RefSeq" id="WP_377313348.1">
    <property type="nucleotide sequence ID" value="NZ_JBHUIY010000001.1"/>
</dbReference>
<name>A0ABW5C4S5_9PROT</name>
<keyword evidence="3" id="KW-1185">Reference proteome</keyword>
<evidence type="ECO:0000256" key="1">
    <source>
        <dbReference type="SAM" id="SignalP"/>
    </source>
</evidence>
<reference evidence="3" key="1">
    <citation type="journal article" date="2019" name="Int. J. Syst. Evol. Microbiol.">
        <title>The Global Catalogue of Microorganisms (GCM) 10K type strain sequencing project: providing services to taxonomists for standard genome sequencing and annotation.</title>
        <authorList>
            <consortium name="The Broad Institute Genomics Platform"/>
            <consortium name="The Broad Institute Genome Sequencing Center for Infectious Disease"/>
            <person name="Wu L."/>
            <person name="Ma J."/>
        </authorList>
    </citation>
    <scope>NUCLEOTIDE SEQUENCE [LARGE SCALE GENOMIC DNA]</scope>
    <source>
        <strain evidence="3">KCTC 15012</strain>
    </source>
</reference>
<feature type="signal peptide" evidence="1">
    <location>
        <begin position="1"/>
        <end position="21"/>
    </location>
</feature>
<dbReference type="InterPro" id="IPR006597">
    <property type="entry name" value="Sel1-like"/>
</dbReference>
<sequence length="368" mass="38687">MRTAACAAALIALTFPLTAIAAGPGKATTGEPARAAATAARGDAEAQYQAGLAARKRRGAESLRQAYVWFGLAAVHGSAAAAVEAARACEEGAGVPRSLERAGQWWYRAAQLGDMKARQRWADLFVAGQIRSVGGIEGASWIGDLARRGQPRAAIALAAAYEAGAGIAPDPAQAESWLRRAALLQGDSEARTGLGRLLLSRPAAWRVPDEESWTVKDAERHNRPLGPIWYATPPADAGDKAVHLRPGIDEGARWLTLAAEDGDAEAQYTLGKTLAEGSELAIDQISAARWLEAAAHQRHPAATMLLAGMAARGEGFPGKDPLRAYVLYDRAAQLGQAGAAEARDALGKSLGRQLGRARSLAEDLNARR</sequence>
<feature type="chain" id="PRO_5045655027" evidence="1">
    <location>
        <begin position="22"/>
        <end position="368"/>
    </location>
</feature>
<dbReference type="PANTHER" id="PTHR11102">
    <property type="entry name" value="SEL-1-LIKE PROTEIN"/>
    <property type="match status" value="1"/>
</dbReference>
<dbReference type="PANTHER" id="PTHR11102:SF160">
    <property type="entry name" value="ERAD-ASSOCIATED E3 UBIQUITIN-PROTEIN LIGASE COMPONENT HRD3"/>
    <property type="match status" value="1"/>
</dbReference>
<dbReference type="InterPro" id="IPR050767">
    <property type="entry name" value="Sel1_AlgK"/>
</dbReference>
<dbReference type="Proteomes" id="UP001597296">
    <property type="component" value="Unassembled WGS sequence"/>
</dbReference>
<keyword evidence="1" id="KW-0732">Signal</keyword>
<dbReference type="EMBL" id="JBHUIY010000001">
    <property type="protein sequence ID" value="MFD2232214.1"/>
    <property type="molecule type" value="Genomic_DNA"/>
</dbReference>
<dbReference type="Pfam" id="PF08238">
    <property type="entry name" value="Sel1"/>
    <property type="match status" value="5"/>
</dbReference>
<dbReference type="InterPro" id="IPR011990">
    <property type="entry name" value="TPR-like_helical_dom_sf"/>
</dbReference>
<dbReference type="SUPFAM" id="SSF81901">
    <property type="entry name" value="HCP-like"/>
    <property type="match status" value="2"/>
</dbReference>
<comment type="caution">
    <text evidence="2">The sequence shown here is derived from an EMBL/GenBank/DDBJ whole genome shotgun (WGS) entry which is preliminary data.</text>
</comment>
<organism evidence="2 3">
    <name type="scientific">Phaeospirillum tilakii</name>
    <dbReference type="NCBI Taxonomy" id="741673"/>
    <lineage>
        <taxon>Bacteria</taxon>
        <taxon>Pseudomonadati</taxon>
        <taxon>Pseudomonadota</taxon>
        <taxon>Alphaproteobacteria</taxon>
        <taxon>Rhodospirillales</taxon>
        <taxon>Rhodospirillaceae</taxon>
        <taxon>Phaeospirillum</taxon>
    </lineage>
</organism>
<evidence type="ECO:0000313" key="3">
    <source>
        <dbReference type="Proteomes" id="UP001597296"/>
    </source>
</evidence>